<dbReference type="Proteomes" id="UP000293360">
    <property type="component" value="Unassembled WGS sequence"/>
</dbReference>
<sequence>MRAAIGPRYNGPKITPDDHVGKREGSIANADSTRRPPFVDSWFQKLTQPVPRIVNQFYTAYASTSRIRGGSPRPRGAAHLEVDAVPSGLVGESGSETGGDHLLALQVAEPLPENGTWLEQIPF</sequence>
<feature type="compositionally biased region" description="Basic and acidic residues" evidence="1">
    <location>
        <begin position="15"/>
        <end position="25"/>
    </location>
</feature>
<evidence type="ECO:0000313" key="2">
    <source>
        <dbReference type="EMBL" id="RYP04137.1"/>
    </source>
</evidence>
<comment type="caution">
    <text evidence="2">The sequence shown here is derived from an EMBL/GenBank/DDBJ whole genome shotgun (WGS) entry which is preliminary data.</text>
</comment>
<feature type="region of interest" description="Disordered" evidence="1">
    <location>
        <begin position="1"/>
        <end position="34"/>
    </location>
</feature>
<keyword evidence="3" id="KW-1185">Reference proteome</keyword>
<evidence type="ECO:0000256" key="1">
    <source>
        <dbReference type="SAM" id="MobiDB-lite"/>
    </source>
</evidence>
<dbReference type="AlphaFoldDB" id="A0A4Q4TFF4"/>
<proteinExistence type="predicted"/>
<evidence type="ECO:0000313" key="3">
    <source>
        <dbReference type="Proteomes" id="UP000293360"/>
    </source>
</evidence>
<reference evidence="2 3" key="1">
    <citation type="submission" date="2018-06" db="EMBL/GenBank/DDBJ databases">
        <title>Complete Genomes of Monosporascus.</title>
        <authorList>
            <person name="Robinson A.J."/>
            <person name="Natvig D.O."/>
        </authorList>
    </citation>
    <scope>NUCLEOTIDE SEQUENCE [LARGE SCALE GENOMIC DNA]</scope>
    <source>
        <strain evidence="2 3">CBS 110550</strain>
    </source>
</reference>
<name>A0A4Q4TFF4_9PEZI</name>
<gene>
    <name evidence="2" type="ORF">DL764_004636</name>
</gene>
<organism evidence="2 3">
    <name type="scientific">Monosporascus ibericus</name>
    <dbReference type="NCBI Taxonomy" id="155417"/>
    <lineage>
        <taxon>Eukaryota</taxon>
        <taxon>Fungi</taxon>
        <taxon>Dikarya</taxon>
        <taxon>Ascomycota</taxon>
        <taxon>Pezizomycotina</taxon>
        <taxon>Sordariomycetes</taxon>
        <taxon>Xylariomycetidae</taxon>
        <taxon>Xylariales</taxon>
        <taxon>Xylariales incertae sedis</taxon>
        <taxon>Monosporascus</taxon>
    </lineage>
</organism>
<accession>A0A4Q4TFF4</accession>
<dbReference type="EMBL" id="QJNU01000225">
    <property type="protein sequence ID" value="RYP04137.1"/>
    <property type="molecule type" value="Genomic_DNA"/>
</dbReference>
<protein>
    <submittedName>
        <fullName evidence="2">Uncharacterized protein</fullName>
    </submittedName>
</protein>